<dbReference type="SUPFAM" id="SSF50630">
    <property type="entry name" value="Acid proteases"/>
    <property type="match status" value="1"/>
</dbReference>
<dbReference type="CDD" id="cd00303">
    <property type="entry name" value="retropepsin_like"/>
    <property type="match status" value="1"/>
</dbReference>
<dbReference type="InterPro" id="IPR041588">
    <property type="entry name" value="Integrase_H2C2"/>
</dbReference>
<dbReference type="InterPro" id="IPR012337">
    <property type="entry name" value="RNaseH-like_sf"/>
</dbReference>
<keyword evidence="8" id="KW-0479">Metal-binding</keyword>
<feature type="domain" description="Peptidase A2" evidence="12">
    <location>
        <begin position="884"/>
        <end position="899"/>
    </location>
</feature>
<dbReference type="SUPFAM" id="SSF56672">
    <property type="entry name" value="DNA/RNA polymerases"/>
    <property type="match status" value="2"/>
</dbReference>
<dbReference type="PROSITE" id="PS50158">
    <property type="entry name" value="ZF_CCHC"/>
    <property type="match status" value="1"/>
</dbReference>
<dbReference type="Gene3D" id="3.30.420.10">
    <property type="entry name" value="Ribonuclease H-like superfamily/Ribonuclease H"/>
    <property type="match status" value="1"/>
</dbReference>
<accession>A0ABY6LDZ3</accession>
<sequence length="2270" mass="261076">MKELDYALENTDLNKTPGPDGIHGQMISNLGKNGKEILLDIFNNSWKTGKLPQDWKTATIIPIKKLDKSADDPKNYRPISLTSICCKLMEKIILRRLTYHLDTRNLLPEEQYGFRKGHGTIDQLLFFTQKVKDAQNRKPTSHTIAAFLDLTQAFDKVWKNKLITKLYKHFKIDGKAITWINDFLKNRYIRVKYNGTLSKTFKLYQGLPQGSVLSPTLFTLFIAGIEEKISHKTNIGLFADDIILWSSNTNWKKAERDLNKTLLHLEKFANKHKLEFNPQKSETCLFTTDKKLYKIRPKIILKEQQLQYNKHPKYLGYTLDPEINSSKHIEEVIRKGRDRLKILKYISGREWGADATTLKLTYTSLIRPILEYGYQIYGTASETNLKSLERIQLSAARIITGLRKTCPNDIVLYEADIMPLKDRRSYNLPKYINKIKSYGNKHRTSKYILNWESNLRLKKEGLQPQYGFEDLPSSTRMVKTEASGTPEVFGTNAGSQSYACHIPRNPPTFSGESAQDPQRWIKMFERVAKYNKWDETQSLANVVFYLEGTAAQWFDNNEDIIDSWTQFKTNLCEVFGKKEELTRRAEMTLKTRAQKPGETTESYIQEILSLCSRVNPEMEEEEKVGHLMKGIAEDFYQTLIVKDPTTVDELVKFCRQLENMKQRRIKRTRYERLPNVTPISSDFEEDLALRIRRIVQEELQKFMPKMTEVEPFETSDVNSLEAIVKEEVQQVLAPITRRNIQSQRRRTFVPRFRREDDYTPYAPRTSDQWRTADNQPICFHCGKPGHVLRYCRERRRTFEEARSRRTLPSADNATPQRPYDLIDDFPTLPRPGGFGRSASPYPGRGRMPRRRSQSPGAGFENPPSSTSAKLKRNCIKGNINGLETTILIDSGADYSVVSEKFRRLLRTPFFVESGPVVKVANGKLVKTLGKCSLKVHINDLTTTFEFIVIPDCSHDIILGWDFFKATRAVIDCGHQELYLEETLPINDDQINLDVYSADNYVIPPKSSCKISVVGTPLQENRDVLICPNWELSIRKEFIIPSLLTTFQQGKADLWIANGTSKPLMIPSRMALGTMSDVDVGSICSLKCDELIQEEEMWTTKLDQKIEAMIDSNLTEDQQNKMMNVLKKFSNVFDFSGKSQPARSKIKHKIDTGDHAPTKQRPYRVSGMERKIIQQEVDRMMKQDIIQFSESPWSSPVVLVKKKNGSWRFCVDYRRLNKITKKDVYPLPRVDDALDNLSGARYYSSMDLRTGYWQIEVDEHDREKTAFITPDGLYEFRVMPFGLCNAPATFERMMDTVLKGLKWNICLCYLDDIVVYGPSFEEHIKRLEVVLECLQQAGLNVNNEKCLFGSRQLKILGHVVNENGIHPDPEKVEAILKFPSPKSIPDVRSFLGLCSYYRRFVENFSCKAKPLNDLLKNDAKFCWNKEQENAFEILKEALTSEPVLGHFIEDAETHIHTDASGYGIGAVLIQIQGGAERPIAYASRTLTKAEKNYSTTEKELLAVVWATSKFRPYLFGRNFTVVTDHHSLCWLAGLKDPSGRLARWALRLQEFDITVVYKSGRKHKDADCLSRNPVPEEQEDFPNIISIIDIRAEQSRDPNLAKIIEKIEQTGPFKGFEVVDGVLYKRNYEPYGRQRLLVLPKQMRLEILKNLHDAPTAGHLGFAKTYDRARKQFFWGGMYKTIRQYIAHCRECQRRKSVPQRPPGQLMPIPPADFPFQKIGMDLLGRFPVTNRGNKWIIVCTEYMTRFATTKAIPDAGAMEIAKFIVEEIILRHGAPQQIITDRGTNFMSQIIKQINNLSGINHLKTTAYHPQTNGLTERLNKTLTDMLSMYVDVEQKNWDEVLPFVTFAYNTAKQETTGFSPFFLVHGREAETTLDSLLPYHDNDDVGDYVQHLITTAEEARHLAQLHLYRGQEKDRKYYDRKHRPVDYNVGDLVWLFIPVRQVGLSEKLIKKYFGPYRITRKLSPVNYEIEAISDSPKRRKTRDTVHVLRMKPYLDPLLQEEISGSTPNKEPVLKQRFSDPEPISGPVTRSRARRMQIGNEAADVLAKKGTKEPLPQKNKLTFKEIETLAKTKINKNWRIPPKHSWYSGVNPGGALNIRNRQHQTTLTRFRTGHLKPLKIENNNKIYPTCPKCSLSPAAPEHILACIRCTKQDLWERPLLIIKQLEEHELMEFVEGGFEDNMATYSMVSALWNSMYALGEVTGPSLGGLLSDFLSFQWAATIIAACAGLAFAMVVVPCIGNHQKRVFRRKQKDLTEAVPLIKEKSIRNYS</sequence>
<dbReference type="EMBL" id="CP092878">
    <property type="protein sequence ID" value="UYV78437.1"/>
    <property type="molecule type" value="Genomic_DNA"/>
</dbReference>
<dbReference type="Gene3D" id="3.10.10.10">
    <property type="entry name" value="HIV Type 1 Reverse Transcriptase, subunit A, domain 1"/>
    <property type="match status" value="1"/>
</dbReference>
<dbReference type="EC" id="2.7.7.49" evidence="1"/>
<protein>
    <recommendedName>
        <fullName evidence="1">RNA-directed DNA polymerase</fullName>
        <ecNumber evidence="1">2.7.7.49</ecNumber>
    </recommendedName>
</protein>
<dbReference type="InterPro" id="IPR001995">
    <property type="entry name" value="Peptidase_A2_cat"/>
</dbReference>
<dbReference type="PROSITE" id="PS50994">
    <property type="entry name" value="INTEGRASE"/>
    <property type="match status" value="1"/>
</dbReference>
<evidence type="ECO:0000256" key="6">
    <source>
        <dbReference type="ARBA" id="ARBA00022801"/>
    </source>
</evidence>
<evidence type="ECO:0000256" key="7">
    <source>
        <dbReference type="ARBA" id="ARBA00022918"/>
    </source>
</evidence>
<feature type="region of interest" description="Disordered" evidence="9">
    <location>
        <begin position="799"/>
        <end position="870"/>
    </location>
</feature>
<dbReference type="Pfam" id="PF13975">
    <property type="entry name" value="gag-asp_proteas"/>
    <property type="match status" value="1"/>
</dbReference>
<dbReference type="SMART" id="SM00343">
    <property type="entry name" value="ZnF_C2HC"/>
    <property type="match status" value="1"/>
</dbReference>
<dbReference type="Pfam" id="PF00078">
    <property type="entry name" value="RVT_1"/>
    <property type="match status" value="2"/>
</dbReference>
<gene>
    <name evidence="15" type="ORF">LAZ67_16001361</name>
</gene>
<dbReference type="SUPFAM" id="SSF53098">
    <property type="entry name" value="Ribonuclease H-like"/>
    <property type="match status" value="1"/>
</dbReference>
<evidence type="ECO:0000256" key="8">
    <source>
        <dbReference type="PROSITE-ProRule" id="PRU00047"/>
    </source>
</evidence>
<evidence type="ECO:0000256" key="9">
    <source>
        <dbReference type="SAM" id="MobiDB-lite"/>
    </source>
</evidence>
<keyword evidence="8" id="KW-0863">Zinc-finger</keyword>
<keyword evidence="10" id="KW-0472">Membrane</keyword>
<dbReference type="InterPro" id="IPR036875">
    <property type="entry name" value="Znf_CCHC_sf"/>
</dbReference>
<dbReference type="InterPro" id="IPR036259">
    <property type="entry name" value="MFS_trans_sf"/>
</dbReference>
<dbReference type="CDD" id="cd01650">
    <property type="entry name" value="RT_nLTR_like"/>
    <property type="match status" value="1"/>
</dbReference>
<keyword evidence="16" id="KW-1185">Reference proteome</keyword>
<feature type="domain" description="Reverse transcriptase" evidence="13">
    <location>
        <begin position="44"/>
        <end position="319"/>
    </location>
</feature>
<evidence type="ECO:0000256" key="4">
    <source>
        <dbReference type="ARBA" id="ARBA00022722"/>
    </source>
</evidence>
<evidence type="ECO:0000256" key="3">
    <source>
        <dbReference type="ARBA" id="ARBA00022695"/>
    </source>
</evidence>
<proteinExistence type="predicted"/>
<dbReference type="InterPro" id="IPR036397">
    <property type="entry name" value="RNaseH_sf"/>
</dbReference>
<dbReference type="Gene3D" id="1.10.340.70">
    <property type="match status" value="1"/>
</dbReference>
<dbReference type="CDD" id="cd09274">
    <property type="entry name" value="RNase_HI_RT_Ty3"/>
    <property type="match status" value="1"/>
</dbReference>
<dbReference type="InterPro" id="IPR001969">
    <property type="entry name" value="Aspartic_peptidase_AS"/>
</dbReference>
<keyword evidence="4" id="KW-0540">Nuclease</keyword>
<keyword evidence="8" id="KW-0862">Zinc</keyword>
<name>A0ABY6LDZ3_9ARAC</name>
<dbReference type="Pfam" id="PF03732">
    <property type="entry name" value="Retrotrans_gag"/>
    <property type="match status" value="1"/>
</dbReference>
<dbReference type="InterPro" id="IPR041373">
    <property type="entry name" value="RT_RNaseH"/>
</dbReference>
<keyword evidence="6" id="KW-0378">Hydrolase</keyword>
<dbReference type="Gene3D" id="3.30.70.270">
    <property type="match status" value="3"/>
</dbReference>
<dbReference type="PANTHER" id="PTHR37984">
    <property type="entry name" value="PROTEIN CBG26694"/>
    <property type="match status" value="1"/>
</dbReference>
<dbReference type="InterPro" id="IPR021109">
    <property type="entry name" value="Peptidase_aspartic_dom_sf"/>
</dbReference>
<keyword evidence="2" id="KW-0808">Transferase</keyword>
<evidence type="ECO:0000313" key="16">
    <source>
        <dbReference type="Proteomes" id="UP001235939"/>
    </source>
</evidence>
<evidence type="ECO:0000256" key="1">
    <source>
        <dbReference type="ARBA" id="ARBA00012493"/>
    </source>
</evidence>
<keyword evidence="10" id="KW-0812">Transmembrane</keyword>
<evidence type="ECO:0000256" key="2">
    <source>
        <dbReference type="ARBA" id="ARBA00022679"/>
    </source>
</evidence>
<dbReference type="SUPFAM" id="SSF57756">
    <property type="entry name" value="Retrovirus zinc finger-like domains"/>
    <property type="match status" value="1"/>
</dbReference>
<dbReference type="InterPro" id="IPR001878">
    <property type="entry name" value="Znf_CCHC"/>
</dbReference>
<evidence type="ECO:0000259" key="14">
    <source>
        <dbReference type="PROSITE" id="PS50994"/>
    </source>
</evidence>
<reference evidence="15 16" key="1">
    <citation type="submission" date="2022-01" db="EMBL/GenBank/DDBJ databases">
        <title>A chromosomal length assembly of Cordylochernes scorpioides.</title>
        <authorList>
            <person name="Zeh D."/>
            <person name="Zeh J."/>
        </authorList>
    </citation>
    <scope>NUCLEOTIDE SEQUENCE [LARGE SCALE GENOMIC DNA]</scope>
    <source>
        <strain evidence="15">IN4F17</strain>
        <tissue evidence="15">Whole Body</tissue>
    </source>
</reference>
<feature type="transmembrane region" description="Helical" evidence="10">
    <location>
        <begin position="2218"/>
        <end position="2240"/>
    </location>
</feature>
<dbReference type="InterPro" id="IPR005162">
    <property type="entry name" value="Retrotrans_gag_dom"/>
</dbReference>
<dbReference type="InterPro" id="IPR000477">
    <property type="entry name" value="RT_dom"/>
</dbReference>
<keyword evidence="10" id="KW-1133">Transmembrane helix</keyword>
<feature type="region of interest" description="Disordered" evidence="9">
    <location>
        <begin position="2005"/>
        <end position="2031"/>
    </location>
</feature>
<feature type="domain" description="CCHC-type" evidence="11">
    <location>
        <begin position="778"/>
        <end position="793"/>
    </location>
</feature>
<keyword evidence="7" id="KW-0695">RNA-directed DNA polymerase</keyword>
<dbReference type="Gene3D" id="3.10.20.370">
    <property type="match status" value="1"/>
</dbReference>
<dbReference type="CDD" id="cd01647">
    <property type="entry name" value="RT_LTR"/>
    <property type="match status" value="1"/>
</dbReference>
<keyword evidence="3" id="KW-0548">Nucleotidyltransferase</keyword>
<dbReference type="SUPFAM" id="SSF103473">
    <property type="entry name" value="MFS general substrate transporter"/>
    <property type="match status" value="1"/>
</dbReference>
<dbReference type="Gene3D" id="1.20.1250.20">
    <property type="entry name" value="MFS general substrate transporter like domains"/>
    <property type="match status" value="1"/>
</dbReference>
<evidence type="ECO:0000259" key="13">
    <source>
        <dbReference type="PROSITE" id="PS50878"/>
    </source>
</evidence>
<dbReference type="PROSITE" id="PS00141">
    <property type="entry name" value="ASP_PROTEASE"/>
    <property type="match status" value="1"/>
</dbReference>
<evidence type="ECO:0000259" key="12">
    <source>
        <dbReference type="PROSITE" id="PS50175"/>
    </source>
</evidence>
<dbReference type="InterPro" id="IPR054465">
    <property type="entry name" value="Integrase_p58-like_C"/>
</dbReference>
<dbReference type="Pfam" id="PF17917">
    <property type="entry name" value="RT_RNaseH"/>
    <property type="match status" value="1"/>
</dbReference>
<dbReference type="PROSITE" id="PS50878">
    <property type="entry name" value="RT_POL"/>
    <property type="match status" value="2"/>
</dbReference>
<feature type="domain" description="Reverse transcriptase" evidence="13">
    <location>
        <begin position="1180"/>
        <end position="1359"/>
    </location>
</feature>
<dbReference type="InterPro" id="IPR043502">
    <property type="entry name" value="DNA/RNA_pol_sf"/>
</dbReference>
<dbReference type="Pfam" id="PF17921">
    <property type="entry name" value="Integrase_H2C2"/>
    <property type="match status" value="1"/>
</dbReference>
<organism evidence="15 16">
    <name type="scientific">Cordylochernes scorpioides</name>
    <dbReference type="NCBI Taxonomy" id="51811"/>
    <lineage>
        <taxon>Eukaryota</taxon>
        <taxon>Metazoa</taxon>
        <taxon>Ecdysozoa</taxon>
        <taxon>Arthropoda</taxon>
        <taxon>Chelicerata</taxon>
        <taxon>Arachnida</taxon>
        <taxon>Pseudoscorpiones</taxon>
        <taxon>Cheliferoidea</taxon>
        <taxon>Chernetidae</taxon>
        <taxon>Cordylochernes</taxon>
    </lineage>
</organism>
<evidence type="ECO:0000256" key="10">
    <source>
        <dbReference type="SAM" id="Phobius"/>
    </source>
</evidence>
<dbReference type="PANTHER" id="PTHR37984:SF5">
    <property type="entry name" value="PROTEIN NYNRIN-LIKE"/>
    <property type="match status" value="1"/>
</dbReference>
<evidence type="ECO:0000259" key="11">
    <source>
        <dbReference type="PROSITE" id="PS50158"/>
    </source>
</evidence>
<dbReference type="Proteomes" id="UP001235939">
    <property type="component" value="Chromosome 16"/>
</dbReference>
<evidence type="ECO:0000256" key="5">
    <source>
        <dbReference type="ARBA" id="ARBA00022759"/>
    </source>
</evidence>
<dbReference type="InterPro" id="IPR001584">
    <property type="entry name" value="Integrase_cat-core"/>
</dbReference>
<dbReference type="Gene3D" id="2.40.70.10">
    <property type="entry name" value="Acid Proteases"/>
    <property type="match status" value="1"/>
</dbReference>
<evidence type="ECO:0000313" key="15">
    <source>
        <dbReference type="EMBL" id="UYV78437.1"/>
    </source>
</evidence>
<dbReference type="InterPro" id="IPR043128">
    <property type="entry name" value="Rev_trsase/Diguanyl_cyclase"/>
</dbReference>
<dbReference type="InterPro" id="IPR050951">
    <property type="entry name" value="Retrovirus_Pol_polyprotein"/>
</dbReference>
<keyword evidence="5" id="KW-0255">Endonuclease</keyword>
<feature type="domain" description="Integrase catalytic" evidence="14">
    <location>
        <begin position="1710"/>
        <end position="1869"/>
    </location>
</feature>
<dbReference type="Pfam" id="PF22938">
    <property type="entry name" value="Integrase_p58_C"/>
    <property type="match status" value="1"/>
</dbReference>
<dbReference type="PROSITE" id="PS50175">
    <property type="entry name" value="ASP_PROT_RETROV"/>
    <property type="match status" value="1"/>
</dbReference>